<feature type="transmembrane region" description="Helical" evidence="1">
    <location>
        <begin position="337"/>
        <end position="357"/>
    </location>
</feature>
<gene>
    <name evidence="2" type="ORF">A3F54_01730</name>
</gene>
<name>A0A1G2B1X3_9BACT</name>
<dbReference type="EMBL" id="MHKD01000025">
    <property type="protein sequence ID" value="OGY82689.1"/>
    <property type="molecule type" value="Genomic_DNA"/>
</dbReference>
<dbReference type="STRING" id="1798542.A3F54_01730"/>
<proteinExistence type="predicted"/>
<keyword evidence="1" id="KW-0812">Transmembrane</keyword>
<organism evidence="2 3">
    <name type="scientific">Candidatus Kerfeldbacteria bacterium RIFCSPHIGHO2_12_FULL_48_17</name>
    <dbReference type="NCBI Taxonomy" id="1798542"/>
    <lineage>
        <taxon>Bacteria</taxon>
        <taxon>Candidatus Kerfeldiibacteriota</taxon>
    </lineage>
</organism>
<comment type="caution">
    <text evidence="2">The sequence shown here is derived from an EMBL/GenBank/DDBJ whole genome shotgun (WGS) entry which is preliminary data.</text>
</comment>
<evidence type="ECO:0000256" key="1">
    <source>
        <dbReference type="SAM" id="Phobius"/>
    </source>
</evidence>
<protein>
    <submittedName>
        <fullName evidence="2">Uncharacterized protein</fullName>
    </submittedName>
</protein>
<reference evidence="2 3" key="1">
    <citation type="journal article" date="2016" name="Nat. Commun.">
        <title>Thousands of microbial genomes shed light on interconnected biogeochemical processes in an aquifer system.</title>
        <authorList>
            <person name="Anantharaman K."/>
            <person name="Brown C.T."/>
            <person name="Hug L.A."/>
            <person name="Sharon I."/>
            <person name="Castelle C.J."/>
            <person name="Probst A.J."/>
            <person name="Thomas B.C."/>
            <person name="Singh A."/>
            <person name="Wilkins M.J."/>
            <person name="Karaoz U."/>
            <person name="Brodie E.L."/>
            <person name="Williams K.H."/>
            <person name="Hubbard S.S."/>
            <person name="Banfield J.F."/>
        </authorList>
    </citation>
    <scope>NUCLEOTIDE SEQUENCE [LARGE SCALE GENOMIC DNA]</scope>
</reference>
<dbReference type="AlphaFoldDB" id="A0A1G2B1X3"/>
<dbReference type="Proteomes" id="UP000176952">
    <property type="component" value="Unassembled WGS sequence"/>
</dbReference>
<evidence type="ECO:0000313" key="3">
    <source>
        <dbReference type="Proteomes" id="UP000176952"/>
    </source>
</evidence>
<keyword evidence="1" id="KW-1133">Transmembrane helix</keyword>
<sequence>MKHIFWLKFRLIFVAGGFFVVFLFLPAQPVEACSNKVIFRDKVIDQMFASAPFQSWQEWVPAQGYSADGELLQDCFDGGLPEFVFRLAVPVQASSSVAAQHPQTYLFAHITADGHMDATEANNIYTLGAQADALATAASRRSRFQEFIRVTGATPLLVSNASVRDQATVQIPAGFTGIYYGQHPFRSSREFTDKPQYAAYDAVQGVFFYQLALAQEWKNFPEIERVKDLYTQAAHAVTANCEINFADTDMIRAVIPMTPGRAWEFEIYARSDNCPNAFFTDFTSVDYTDYNVSDLAGLSFSSSAPATELTSFSAPVRVVHTGVYTSYTLNRVVFGHFFNILVILIMISGGIVFAAWLHHYAFVSPTMKPASKPPDKTPPPKPKKDS</sequence>
<accession>A0A1G2B1X3</accession>
<keyword evidence="1" id="KW-0472">Membrane</keyword>
<evidence type="ECO:0000313" key="2">
    <source>
        <dbReference type="EMBL" id="OGY82689.1"/>
    </source>
</evidence>